<keyword evidence="6" id="KW-0521">NADP</keyword>
<comment type="pathway">
    <text evidence="1 6">Carbohydrate biosynthesis; dTDP-L-rhamnose biosynthesis.</text>
</comment>
<dbReference type="SUPFAM" id="SSF51735">
    <property type="entry name" value="NAD(P)-binding Rossmann-fold domains"/>
    <property type="match status" value="1"/>
</dbReference>
<feature type="domain" description="RmlD-like substrate binding" evidence="7">
    <location>
        <begin position="11"/>
        <end position="295"/>
    </location>
</feature>
<dbReference type="Gene3D" id="3.90.25.10">
    <property type="entry name" value="UDP-galactose 4-epimerase, domain 1"/>
    <property type="match status" value="1"/>
</dbReference>
<dbReference type="InterPro" id="IPR029903">
    <property type="entry name" value="RmlD-like-bd"/>
</dbReference>
<dbReference type="RefSeq" id="WP_086659653.1">
    <property type="nucleotide sequence ID" value="NZ_JBJJWX010000014.1"/>
</dbReference>
<evidence type="ECO:0000256" key="6">
    <source>
        <dbReference type="RuleBase" id="RU364082"/>
    </source>
</evidence>
<dbReference type="Proteomes" id="UP000194641">
    <property type="component" value="Unassembled WGS sequence"/>
</dbReference>
<dbReference type="AlphaFoldDB" id="A0A252AS21"/>
<dbReference type="InterPro" id="IPR036291">
    <property type="entry name" value="NAD(P)-bd_dom_sf"/>
</dbReference>
<evidence type="ECO:0000256" key="1">
    <source>
        <dbReference type="ARBA" id="ARBA00004781"/>
    </source>
</evidence>
<evidence type="ECO:0000313" key="9">
    <source>
        <dbReference type="Proteomes" id="UP000194641"/>
    </source>
</evidence>
<name>A0A252AS21_9PROT</name>
<evidence type="ECO:0000313" key="8">
    <source>
        <dbReference type="EMBL" id="OUI92786.1"/>
    </source>
</evidence>
<comment type="function">
    <text evidence="6">Catalyzes the reduction of dTDP-6-deoxy-L-lyxo-4-hexulose to yield dTDP-L-rhamnose.</text>
</comment>
<reference evidence="9" key="1">
    <citation type="submission" date="2014-06" db="EMBL/GenBank/DDBJ databases">
        <authorList>
            <person name="Winans N.J."/>
            <person name="Newell P.D."/>
            <person name="Douglas A.E."/>
        </authorList>
    </citation>
    <scope>NUCLEOTIDE SEQUENCE [LARGE SCALE GENOMIC DNA]</scope>
</reference>
<comment type="similarity">
    <text evidence="2 6">Belongs to the dTDP-4-dehydrorhamnose reductase family.</text>
</comment>
<sequence length="300" mass="31586">MSILAPEGGPILVTGGTGQLATSLVNLGGPRIKCVGRPAFDFDKPETLAATLDAVKPVAVVNAAAWTAVDLAETEQAGATRANTSGPAELARLCAERDIPLIHVSTDYVFSGDKGAPYVETDAVSPETVYGSTKAEGEKLALAANPKTLIFRTSWVYSAHGKNFVRTMLNAGAKNPALKVVGDQKGNPTSSDDLARAILSVLAVIEKDGWKADFAGIYHVCGTGETTWHGLAVAALKDAAAHGQAMPEVSAIRTQDWPTPAKRPADSRMDNSKLTRVFGVTMPAWEDSVKQTVDQIFTQA</sequence>
<accession>A0A252AS21</accession>
<proteinExistence type="inferred from homology"/>
<dbReference type="InterPro" id="IPR005913">
    <property type="entry name" value="dTDP_dehydrorham_reduct"/>
</dbReference>
<comment type="catalytic activity">
    <reaction evidence="5 6">
        <text>dTDP-beta-L-rhamnose + NADP(+) = dTDP-4-dehydro-beta-L-rhamnose + NADPH + H(+)</text>
        <dbReference type="Rhea" id="RHEA:21796"/>
        <dbReference type="ChEBI" id="CHEBI:15378"/>
        <dbReference type="ChEBI" id="CHEBI:57510"/>
        <dbReference type="ChEBI" id="CHEBI:57783"/>
        <dbReference type="ChEBI" id="CHEBI:58349"/>
        <dbReference type="ChEBI" id="CHEBI:62830"/>
        <dbReference type="EC" id="1.1.1.133"/>
    </reaction>
</comment>
<evidence type="ECO:0000256" key="3">
    <source>
        <dbReference type="ARBA" id="ARBA00012929"/>
    </source>
</evidence>
<protein>
    <recommendedName>
        <fullName evidence="4 6">dTDP-4-dehydrorhamnose reductase</fullName>
        <ecNumber evidence="3 6">1.1.1.133</ecNumber>
    </recommendedName>
</protein>
<dbReference type="GO" id="GO:0008831">
    <property type="term" value="F:dTDP-4-dehydrorhamnose reductase activity"/>
    <property type="evidence" value="ECO:0007669"/>
    <property type="project" value="UniProtKB-EC"/>
</dbReference>
<gene>
    <name evidence="8" type="ORF">HK17_09320</name>
</gene>
<dbReference type="Gene3D" id="3.40.50.720">
    <property type="entry name" value="NAD(P)-binding Rossmann-like Domain"/>
    <property type="match status" value="1"/>
</dbReference>
<dbReference type="PANTHER" id="PTHR10491:SF4">
    <property type="entry name" value="METHIONINE ADENOSYLTRANSFERASE 2 SUBUNIT BETA"/>
    <property type="match status" value="1"/>
</dbReference>
<evidence type="ECO:0000256" key="5">
    <source>
        <dbReference type="ARBA" id="ARBA00048200"/>
    </source>
</evidence>
<comment type="cofactor">
    <cofactor evidence="6">
        <name>Mg(2+)</name>
        <dbReference type="ChEBI" id="CHEBI:18420"/>
    </cofactor>
    <text evidence="6">Binds 1 Mg(2+) ion per monomer.</text>
</comment>
<dbReference type="UniPathway" id="UPA00124"/>
<dbReference type="CDD" id="cd05254">
    <property type="entry name" value="dTDP_HR_like_SDR_e"/>
    <property type="match status" value="1"/>
</dbReference>
<evidence type="ECO:0000256" key="4">
    <source>
        <dbReference type="ARBA" id="ARBA00017099"/>
    </source>
</evidence>
<dbReference type="NCBIfam" id="TIGR01214">
    <property type="entry name" value="rmlD"/>
    <property type="match status" value="1"/>
</dbReference>
<dbReference type="Pfam" id="PF04321">
    <property type="entry name" value="RmlD_sub_bind"/>
    <property type="match status" value="1"/>
</dbReference>
<evidence type="ECO:0000259" key="7">
    <source>
        <dbReference type="Pfam" id="PF04321"/>
    </source>
</evidence>
<dbReference type="GO" id="GO:0019305">
    <property type="term" value="P:dTDP-rhamnose biosynthetic process"/>
    <property type="evidence" value="ECO:0007669"/>
    <property type="project" value="UniProtKB-UniPathway"/>
</dbReference>
<dbReference type="EMBL" id="JOPA01000027">
    <property type="protein sequence ID" value="OUI92786.1"/>
    <property type="molecule type" value="Genomic_DNA"/>
</dbReference>
<keyword evidence="6" id="KW-0560">Oxidoreductase</keyword>
<comment type="caution">
    <text evidence="8">The sequence shown here is derived from an EMBL/GenBank/DDBJ whole genome shotgun (WGS) entry which is preliminary data.</text>
</comment>
<organism evidence="8 9">
    <name type="scientific">Acetobacter indonesiensis</name>
    <dbReference type="NCBI Taxonomy" id="104101"/>
    <lineage>
        <taxon>Bacteria</taxon>
        <taxon>Pseudomonadati</taxon>
        <taxon>Pseudomonadota</taxon>
        <taxon>Alphaproteobacteria</taxon>
        <taxon>Acetobacterales</taxon>
        <taxon>Acetobacteraceae</taxon>
        <taxon>Acetobacter</taxon>
    </lineage>
</organism>
<dbReference type="EC" id="1.1.1.133" evidence="3 6"/>
<evidence type="ECO:0000256" key="2">
    <source>
        <dbReference type="ARBA" id="ARBA00010944"/>
    </source>
</evidence>
<dbReference type="PANTHER" id="PTHR10491">
    <property type="entry name" value="DTDP-4-DEHYDRORHAMNOSE REDUCTASE"/>
    <property type="match status" value="1"/>
</dbReference>